<reference evidence="3 4" key="1">
    <citation type="submission" date="2018-09" db="EMBL/GenBank/DDBJ databases">
        <title>Paenibacillus aracenensis nov. sp. isolated from a cave in southern Spain.</title>
        <authorList>
            <person name="Jurado V."/>
            <person name="Gutierrez-Patricio S."/>
            <person name="Gonzalez-Pimentel J.L."/>
            <person name="Miller A.Z."/>
            <person name="Laiz L."/>
            <person name="Saiz-Jimenez C."/>
        </authorList>
    </citation>
    <scope>NUCLEOTIDE SEQUENCE [LARGE SCALE GENOMIC DNA]</scope>
    <source>
        <strain evidence="3 4">DSM 22867</strain>
    </source>
</reference>
<keyword evidence="1" id="KW-0175">Coiled coil</keyword>
<feature type="region of interest" description="Disordered" evidence="2">
    <location>
        <begin position="165"/>
        <end position="194"/>
    </location>
</feature>
<protein>
    <recommendedName>
        <fullName evidence="5">DUF2325 domain-containing protein</fullName>
    </recommendedName>
</protein>
<evidence type="ECO:0000256" key="2">
    <source>
        <dbReference type="SAM" id="MobiDB-lite"/>
    </source>
</evidence>
<name>A0A3A1V3Q0_9BACL</name>
<comment type="caution">
    <text evidence="3">The sequence shown here is derived from an EMBL/GenBank/DDBJ whole genome shotgun (WGS) entry which is preliminary data.</text>
</comment>
<dbReference type="AlphaFoldDB" id="A0A3A1V3Q0"/>
<organism evidence="3 4">
    <name type="scientific">Paenibacillus nanensis</name>
    <dbReference type="NCBI Taxonomy" id="393251"/>
    <lineage>
        <taxon>Bacteria</taxon>
        <taxon>Bacillati</taxon>
        <taxon>Bacillota</taxon>
        <taxon>Bacilli</taxon>
        <taxon>Bacillales</taxon>
        <taxon>Paenibacillaceae</taxon>
        <taxon>Paenibacillus</taxon>
    </lineage>
</organism>
<keyword evidence="4" id="KW-1185">Reference proteome</keyword>
<feature type="compositionally biased region" description="Basic and acidic residues" evidence="2">
    <location>
        <begin position="406"/>
        <end position="415"/>
    </location>
</feature>
<feature type="coiled-coil region" evidence="1">
    <location>
        <begin position="214"/>
        <end position="329"/>
    </location>
</feature>
<feature type="compositionally biased region" description="Basic and acidic residues" evidence="2">
    <location>
        <begin position="185"/>
        <end position="194"/>
    </location>
</feature>
<dbReference type="Proteomes" id="UP000266482">
    <property type="component" value="Unassembled WGS sequence"/>
</dbReference>
<dbReference type="RefSeq" id="WP_119598760.1">
    <property type="nucleotide sequence ID" value="NZ_QXQA01000003.1"/>
</dbReference>
<gene>
    <name evidence="3" type="ORF">D3P08_07045</name>
</gene>
<sequence length="711" mass="82034">MDIKSKARLLGMPEAAEWTKEMEAYRTVLERETNHPLPSDMLLSYMWALKEKEKLAVALSLEFPFARRELRKWPEMLFVKMLRTSVQQASKNIAIKRRLLLSILQLQPVELDPDIPIDKLLQKEEDFIAAYGFWAFYWACYFNSSKNSNRANWDKALQRLEERFRAGGQGPQQREQREQPSPLQEKAEEAGSHDKLDKKLKLLEGLYRKELASRQRMEHELAQKNKLLRMKSKELAQLEDELDRLRDHLEQTAVKAEQQENAQRDREQRWKQEQAGWLEERQSFMEHMRSLNVQQSRLEKTLESQKKELQYLEKEKALLRYELEQARKQPRTEPEPGYSDLSHKLVSHLEQEVAELGASVASHDGRGSPAAARDRLRKTLDLLDALDRYHEGADPSPEPSPSQTDKPLKWPHESESGDASNEAVSEAGANNPASLYGTFYRRDHGGYIKLENGETFNITESLVRQHELQHEAELLCTPRHLPGRPLHYDLQLLFQGDDAYSPIRQYDGFIEMGDGPLYFCVDMNDPANRFQLHHRDVEIQKPSHGDPCTFNVAEGSHIARLTKLYRQQGSAEAEDEARSRSILLYSGEPLSLSPKRAKDKKELSKDKRKPFLQNCVITIVGGLRKWFEDVVRECGAELAHDSGDHPERIMADLRRSQALFLLITATSHRATWEGIDIAKSNGIPHFIIQGSKSNLRALLWENRDLISGSNR</sequence>
<evidence type="ECO:0008006" key="5">
    <source>
        <dbReference type="Google" id="ProtNLM"/>
    </source>
</evidence>
<dbReference type="EMBL" id="QXQA01000003">
    <property type="protein sequence ID" value="RIX54002.1"/>
    <property type="molecule type" value="Genomic_DNA"/>
</dbReference>
<dbReference type="OrthoDB" id="2676074at2"/>
<proteinExistence type="predicted"/>
<accession>A0A3A1V3Q0</accession>
<evidence type="ECO:0000313" key="4">
    <source>
        <dbReference type="Proteomes" id="UP000266482"/>
    </source>
</evidence>
<evidence type="ECO:0000256" key="1">
    <source>
        <dbReference type="SAM" id="Coils"/>
    </source>
</evidence>
<evidence type="ECO:0000313" key="3">
    <source>
        <dbReference type="EMBL" id="RIX54002.1"/>
    </source>
</evidence>
<feature type="region of interest" description="Disordered" evidence="2">
    <location>
        <begin position="389"/>
        <end position="429"/>
    </location>
</feature>